<feature type="compositionally biased region" description="Low complexity" evidence="4">
    <location>
        <begin position="1"/>
        <end position="10"/>
    </location>
</feature>
<keyword evidence="7" id="KW-1185">Reference proteome</keyword>
<dbReference type="InterPro" id="IPR022880">
    <property type="entry name" value="DNApol_IV"/>
</dbReference>
<dbReference type="InterPro" id="IPR017961">
    <property type="entry name" value="DNA_pol_Y-fam_little_finger"/>
</dbReference>
<dbReference type="EMBL" id="RZGK01000005">
    <property type="protein sequence ID" value="KAF9698746.1"/>
    <property type="molecule type" value="Genomic_DNA"/>
</dbReference>
<dbReference type="PANTHER" id="PTHR11076">
    <property type="entry name" value="DNA REPAIR POLYMERASE UMUC / TRANSFERASE FAMILY MEMBER"/>
    <property type="match status" value="1"/>
</dbReference>
<keyword evidence="3" id="KW-0175">Coiled coil</keyword>
<dbReference type="FunFam" id="1.10.150.810:FF:000001">
    <property type="entry name" value="DNA polymerase kappa"/>
    <property type="match status" value="1"/>
</dbReference>
<dbReference type="Gene3D" id="1.10.150.20">
    <property type="entry name" value="5' to 3' exonuclease, C-terminal subdomain"/>
    <property type="match status" value="1"/>
</dbReference>
<reference evidence="6" key="2">
    <citation type="submission" date="2020-09" db="EMBL/GenBank/DDBJ databases">
        <title>Reference genome assembly for Australian Ascochyta lentis isolate Al4.</title>
        <authorList>
            <person name="Lee R.C."/>
            <person name="Farfan-Caceres L.M."/>
            <person name="Debler J.W."/>
            <person name="Williams A.H."/>
            <person name="Henares B.M."/>
        </authorList>
    </citation>
    <scope>NUCLEOTIDE SEQUENCE</scope>
    <source>
        <strain evidence="6">Al4</strain>
    </source>
</reference>
<feature type="coiled-coil region" evidence="3">
    <location>
        <begin position="554"/>
        <end position="584"/>
    </location>
</feature>
<comment type="caution">
    <text evidence="6">The sequence shown here is derived from an EMBL/GenBank/DDBJ whole genome shotgun (WGS) entry which is preliminary data.</text>
</comment>
<dbReference type="Gene3D" id="1.10.150.810">
    <property type="match status" value="1"/>
</dbReference>
<sequence length="690" mass="76980">MTSRAPGSALSPPPSPPHSRTSAAPPPQHVSTKTADASGAPPAISAPTGSPAPPPDLRQSTRAMRAAAQAPEPPQPPAVASHLNEHDSLKYHLLGPSLTKAGQDTVDQQKVSEVIYNASKGSKFFNNEEVKDKNLTEKIAKILAKKSQLEKLDLSSDLRRADDYIAELELSRDLSQTVVHLDCDAFYAAVEELDRPELKEVPMAVGKGVLTTCNYHARKFGCRSGMAGFVAMKLCPQLICVPLNFSKYMAKAQEVREVLALYDPNFESASCDEAYLNITQYCEHHHMSPEEVVSQLRAEVFDKAKITVSAGIAANAKLAKIGSNKNKPNGQFFLPSDRQTIMEFMKTMPTRKVNGIGRVFERELDAIGVKTCGDIYAQRAYLAQLFGQKGFQFLMQCYLGLGRTKIQQAEESHRKSVGTETTFRELGSPDALREKLRWVADELEGDLKRTEYKGRTLCIKVKLHTYEVHTRQTTPPHAVYRADDLYKYSLPMLEKLMKEIPNMKLRLMGLRVTHIVSTKKPGIDFFGRTRLNGNTPTKKRINRTGGEWEIWPEQDFEEAAAQERNDEMNELEQLPQEYERAQIQEDTGTAIIPKSEPVLDEQWTCPICALPQPPDDSTFNAHIDFCLSRDTIKEAVKATAPPPPTALDRQPSVSKPLQKKVKRGRPKNEPQPSEEQAREKRRAFFSTGAS</sequence>
<dbReference type="Pfam" id="PF00817">
    <property type="entry name" value="IMS"/>
    <property type="match status" value="1"/>
</dbReference>
<dbReference type="InterPro" id="IPR001126">
    <property type="entry name" value="UmuC"/>
</dbReference>
<evidence type="ECO:0000256" key="1">
    <source>
        <dbReference type="ARBA" id="ARBA00016178"/>
    </source>
</evidence>
<dbReference type="NCBIfam" id="NF002677">
    <property type="entry name" value="PRK02406.1"/>
    <property type="match status" value="1"/>
</dbReference>
<reference evidence="6" key="1">
    <citation type="submission" date="2018-12" db="EMBL/GenBank/DDBJ databases">
        <authorList>
            <person name="Syme R.A."/>
            <person name="Farfan-Caceres L."/>
            <person name="Lichtenzveig J."/>
        </authorList>
    </citation>
    <scope>NUCLEOTIDE SEQUENCE</scope>
    <source>
        <strain evidence="6">Al4</strain>
    </source>
</reference>
<dbReference type="SUPFAM" id="SSF56672">
    <property type="entry name" value="DNA/RNA polymerases"/>
    <property type="match status" value="1"/>
</dbReference>
<dbReference type="FunFam" id="3.40.1170.60:FF:000012">
    <property type="entry name" value="Putative DNA-directed polymerase kappa"/>
    <property type="match status" value="1"/>
</dbReference>
<dbReference type="SUPFAM" id="SSF100879">
    <property type="entry name" value="Lesion bypass DNA polymerase (Y-family), little finger domain"/>
    <property type="match status" value="1"/>
</dbReference>
<dbReference type="PROSITE" id="PS00202">
    <property type="entry name" value="RUBREDOXIN"/>
    <property type="match status" value="1"/>
</dbReference>
<dbReference type="GO" id="GO:0006281">
    <property type="term" value="P:DNA repair"/>
    <property type="evidence" value="ECO:0007669"/>
    <property type="project" value="InterPro"/>
</dbReference>
<name>A0A8H7J803_9PLEO</name>
<accession>A0A8H7J803</accession>
<dbReference type="Gene3D" id="3.40.1170.60">
    <property type="match status" value="1"/>
</dbReference>
<protein>
    <recommendedName>
        <fullName evidence="1">DNA polymerase kappa</fullName>
    </recommendedName>
</protein>
<dbReference type="InterPro" id="IPR036775">
    <property type="entry name" value="DNA_pol_Y-fam_lit_finger_sf"/>
</dbReference>
<dbReference type="Gene3D" id="3.30.70.270">
    <property type="match status" value="1"/>
</dbReference>
<dbReference type="AlphaFoldDB" id="A0A8H7J803"/>
<dbReference type="FunFam" id="3.30.1490.100:FF:000010">
    <property type="entry name" value="DNA-directed polymerase kappa"/>
    <property type="match status" value="1"/>
</dbReference>
<dbReference type="InterPro" id="IPR043128">
    <property type="entry name" value="Rev_trsase/Diguanyl_cyclase"/>
</dbReference>
<gene>
    <name evidence="6" type="ORF">EKO04_003123</name>
</gene>
<dbReference type="InterPro" id="IPR043502">
    <property type="entry name" value="DNA/RNA_pol_sf"/>
</dbReference>
<dbReference type="Gene3D" id="3.30.1490.100">
    <property type="entry name" value="DNA polymerase, Y-family, little finger domain"/>
    <property type="match status" value="1"/>
</dbReference>
<evidence type="ECO:0000256" key="4">
    <source>
        <dbReference type="SAM" id="MobiDB-lite"/>
    </source>
</evidence>
<dbReference type="OrthoDB" id="1747274at2759"/>
<organism evidence="6 7">
    <name type="scientific">Ascochyta lentis</name>
    <dbReference type="NCBI Taxonomy" id="205686"/>
    <lineage>
        <taxon>Eukaryota</taxon>
        <taxon>Fungi</taxon>
        <taxon>Dikarya</taxon>
        <taxon>Ascomycota</taxon>
        <taxon>Pezizomycotina</taxon>
        <taxon>Dothideomycetes</taxon>
        <taxon>Pleosporomycetidae</taxon>
        <taxon>Pleosporales</taxon>
        <taxon>Pleosporineae</taxon>
        <taxon>Didymellaceae</taxon>
        <taxon>Ascochyta</taxon>
    </lineage>
</organism>
<dbReference type="InterPro" id="IPR050116">
    <property type="entry name" value="DNA_polymerase-Y"/>
</dbReference>
<dbReference type="GO" id="GO:0003887">
    <property type="term" value="F:DNA-directed DNA polymerase activity"/>
    <property type="evidence" value="ECO:0007669"/>
    <property type="project" value="InterPro"/>
</dbReference>
<dbReference type="CDD" id="cd03586">
    <property type="entry name" value="PolY_Pol_IV_kappa"/>
    <property type="match status" value="1"/>
</dbReference>
<dbReference type="PANTHER" id="PTHR11076:SF33">
    <property type="entry name" value="DNA POLYMERASE KAPPA"/>
    <property type="match status" value="1"/>
</dbReference>
<dbReference type="PROSITE" id="PS50173">
    <property type="entry name" value="UMUC"/>
    <property type="match status" value="1"/>
</dbReference>
<dbReference type="FunFam" id="1.10.150.20:FF:000039">
    <property type="entry name" value="Polymerase (DNA directed) kappa"/>
    <property type="match status" value="1"/>
</dbReference>
<proteinExistence type="predicted"/>
<feature type="region of interest" description="Disordered" evidence="4">
    <location>
        <begin position="1"/>
        <end position="81"/>
    </location>
</feature>
<evidence type="ECO:0000256" key="2">
    <source>
        <dbReference type="ARBA" id="ARBA00022723"/>
    </source>
</evidence>
<dbReference type="FunFam" id="1.10.150.810:FF:000003">
    <property type="entry name" value="DNA polymerase kappa subunit"/>
    <property type="match status" value="1"/>
</dbReference>
<dbReference type="Gene3D" id="3.30.160.60">
    <property type="entry name" value="Classic Zinc Finger"/>
    <property type="match status" value="1"/>
</dbReference>
<keyword evidence="2" id="KW-0479">Metal-binding</keyword>
<dbReference type="GO" id="GO:0003684">
    <property type="term" value="F:damaged DNA binding"/>
    <property type="evidence" value="ECO:0007669"/>
    <property type="project" value="InterPro"/>
</dbReference>
<dbReference type="Pfam" id="PF11799">
    <property type="entry name" value="IMS_C"/>
    <property type="match status" value="1"/>
</dbReference>
<evidence type="ECO:0000256" key="3">
    <source>
        <dbReference type="SAM" id="Coils"/>
    </source>
</evidence>
<feature type="region of interest" description="Disordered" evidence="4">
    <location>
        <begin position="638"/>
        <end position="690"/>
    </location>
</feature>
<evidence type="ECO:0000313" key="6">
    <source>
        <dbReference type="EMBL" id="KAF9698746.1"/>
    </source>
</evidence>
<dbReference type="GO" id="GO:0070987">
    <property type="term" value="P:error-free translesion synthesis"/>
    <property type="evidence" value="ECO:0007669"/>
    <property type="project" value="UniProtKB-ARBA"/>
</dbReference>
<dbReference type="FunFam" id="3.30.70.270:FF:000014">
    <property type="entry name" value="DNA polymerase kappa subunit"/>
    <property type="match status" value="1"/>
</dbReference>
<dbReference type="Proteomes" id="UP000651452">
    <property type="component" value="Unassembled WGS sequence"/>
</dbReference>
<dbReference type="InterPro" id="IPR018527">
    <property type="entry name" value="Rubredoxin_Fe_BS"/>
</dbReference>
<dbReference type="GO" id="GO:0042276">
    <property type="term" value="P:error-prone translesion synthesis"/>
    <property type="evidence" value="ECO:0007669"/>
    <property type="project" value="TreeGrafter"/>
</dbReference>
<evidence type="ECO:0000313" key="7">
    <source>
        <dbReference type="Proteomes" id="UP000651452"/>
    </source>
</evidence>
<feature type="domain" description="UmuC" evidence="5">
    <location>
        <begin position="178"/>
        <end position="357"/>
    </location>
</feature>
<dbReference type="GO" id="GO:0046872">
    <property type="term" value="F:metal ion binding"/>
    <property type="evidence" value="ECO:0007669"/>
    <property type="project" value="UniProtKB-KW"/>
</dbReference>
<dbReference type="GO" id="GO:0005634">
    <property type="term" value="C:nucleus"/>
    <property type="evidence" value="ECO:0007669"/>
    <property type="project" value="TreeGrafter"/>
</dbReference>
<evidence type="ECO:0000259" key="5">
    <source>
        <dbReference type="PROSITE" id="PS50173"/>
    </source>
</evidence>